<evidence type="ECO:0000313" key="2">
    <source>
        <dbReference type="EMBL" id="KKN06580.1"/>
    </source>
</evidence>
<feature type="compositionally biased region" description="Basic and acidic residues" evidence="1">
    <location>
        <begin position="28"/>
        <end position="50"/>
    </location>
</feature>
<dbReference type="AlphaFoldDB" id="A0A0F9MGN7"/>
<feature type="region of interest" description="Disordered" evidence="1">
    <location>
        <begin position="1"/>
        <end position="92"/>
    </location>
</feature>
<reference evidence="2" key="1">
    <citation type="journal article" date="2015" name="Nature">
        <title>Complex archaea that bridge the gap between prokaryotes and eukaryotes.</title>
        <authorList>
            <person name="Spang A."/>
            <person name="Saw J.H."/>
            <person name="Jorgensen S.L."/>
            <person name="Zaremba-Niedzwiedzka K."/>
            <person name="Martijn J."/>
            <person name="Lind A.E."/>
            <person name="van Eijk R."/>
            <person name="Schleper C."/>
            <person name="Guy L."/>
            <person name="Ettema T.J."/>
        </authorList>
    </citation>
    <scope>NUCLEOTIDE SEQUENCE</scope>
</reference>
<feature type="region of interest" description="Disordered" evidence="1">
    <location>
        <begin position="174"/>
        <end position="219"/>
    </location>
</feature>
<gene>
    <name evidence="2" type="ORF">LCGC14_1075740</name>
</gene>
<feature type="compositionally biased region" description="Basic and acidic residues" evidence="1">
    <location>
        <begin position="188"/>
        <end position="201"/>
    </location>
</feature>
<dbReference type="EMBL" id="LAZR01004673">
    <property type="protein sequence ID" value="KKN06580.1"/>
    <property type="molecule type" value="Genomic_DNA"/>
</dbReference>
<protein>
    <submittedName>
        <fullName evidence="2">Uncharacterized protein</fullName>
    </submittedName>
</protein>
<organism evidence="2">
    <name type="scientific">marine sediment metagenome</name>
    <dbReference type="NCBI Taxonomy" id="412755"/>
    <lineage>
        <taxon>unclassified sequences</taxon>
        <taxon>metagenomes</taxon>
        <taxon>ecological metagenomes</taxon>
    </lineage>
</organism>
<proteinExistence type="predicted"/>
<comment type="caution">
    <text evidence="2">The sequence shown here is derived from an EMBL/GenBank/DDBJ whole genome shotgun (WGS) entry which is preliminary data.</text>
</comment>
<evidence type="ECO:0000256" key="1">
    <source>
        <dbReference type="SAM" id="MobiDB-lite"/>
    </source>
</evidence>
<name>A0A0F9MGN7_9ZZZZ</name>
<feature type="compositionally biased region" description="Basic and acidic residues" evidence="1">
    <location>
        <begin position="67"/>
        <end position="85"/>
    </location>
</feature>
<accession>A0A0F9MGN7</accession>
<sequence>MATKKKARQPGEKSPAQKAADTMRKRRLEAAAKKKPEKTPGKPLTERPDVKVTPYPRTGDNADFEGVLDRVGLEAQKPKEKEPGKEPAPAEGTEILTVADVAEWVGWPFLLWAQANELSSLALTPKEAVSIAEPVTVILNRHGTGRVIPPDYVDALRAGARLTPIIGDRLQRIKKERQRRAAAGGNGDSHDPTPFVKEKSAKSSVKVQQGATATKPKEV</sequence>